<evidence type="ECO:0000256" key="2">
    <source>
        <dbReference type="SAM" id="Phobius"/>
    </source>
</evidence>
<accession>A0A2K1IX28</accession>
<dbReference type="PaxDb" id="3218-PP1S109_218V6.1"/>
<gene>
    <name evidence="4" type="ORF">PHYPA_023641</name>
</gene>
<feature type="chain" id="PRO_5036318913" description="Pherophorin domain-containing protein" evidence="3">
    <location>
        <begin position="28"/>
        <end position="266"/>
    </location>
</feature>
<dbReference type="Proteomes" id="UP000006727">
    <property type="component" value="Chromosome 19"/>
</dbReference>
<dbReference type="Gramene" id="Pp3c19_3660V3.2">
    <property type="protein sequence ID" value="PAC:32938767.CDS.1"/>
    <property type="gene ID" value="Pp3c19_3660"/>
</dbReference>
<keyword evidence="6" id="KW-1185">Reference proteome</keyword>
<feature type="region of interest" description="Disordered" evidence="1">
    <location>
        <begin position="130"/>
        <end position="238"/>
    </location>
</feature>
<evidence type="ECO:0000256" key="1">
    <source>
        <dbReference type="SAM" id="MobiDB-lite"/>
    </source>
</evidence>
<protein>
    <recommendedName>
        <fullName evidence="7">Pherophorin domain-containing protein</fullName>
    </recommendedName>
</protein>
<organism evidence="4">
    <name type="scientific">Physcomitrium patens</name>
    <name type="common">Spreading-leaved earth moss</name>
    <name type="synonym">Physcomitrella patens</name>
    <dbReference type="NCBI Taxonomy" id="3218"/>
    <lineage>
        <taxon>Eukaryota</taxon>
        <taxon>Viridiplantae</taxon>
        <taxon>Streptophyta</taxon>
        <taxon>Embryophyta</taxon>
        <taxon>Bryophyta</taxon>
        <taxon>Bryophytina</taxon>
        <taxon>Bryopsida</taxon>
        <taxon>Funariidae</taxon>
        <taxon>Funariales</taxon>
        <taxon>Funariaceae</taxon>
        <taxon>Physcomitrium</taxon>
    </lineage>
</organism>
<sequence length="266" mass="27660">MAFTSSSTRLVLSVFAVVVLLSGSAIAFDNFDGRPRPSGMKDKPSSTYGRKPEATYENKVADCTWYGWENANYFPNVTSLCSRQLWAALSLAADLPAFTYFVPESGDYYDPTYNEYFCTIGCFDLSRAGNPASSPVQEPTPSPPTDSGPPPAASPPPSPVVTPPPVSSSPPTSSPPTSSPTAPSTPGTPPPGIAPPPPATLFRPPPPPNALAPPVPSTAPGVPNPSNPVATGPAAQTASGSMLAPGYGSMLLFVALHFVYTLLQKH</sequence>
<reference evidence="4 6" key="1">
    <citation type="journal article" date="2008" name="Science">
        <title>The Physcomitrella genome reveals evolutionary insights into the conquest of land by plants.</title>
        <authorList>
            <person name="Rensing S."/>
            <person name="Lang D."/>
            <person name="Zimmer A."/>
            <person name="Terry A."/>
            <person name="Salamov A."/>
            <person name="Shapiro H."/>
            <person name="Nishiyama T."/>
            <person name="Perroud P.-F."/>
            <person name="Lindquist E."/>
            <person name="Kamisugi Y."/>
            <person name="Tanahashi T."/>
            <person name="Sakakibara K."/>
            <person name="Fujita T."/>
            <person name="Oishi K."/>
            <person name="Shin-I T."/>
            <person name="Kuroki Y."/>
            <person name="Toyoda A."/>
            <person name="Suzuki Y."/>
            <person name="Hashimoto A."/>
            <person name="Yamaguchi K."/>
            <person name="Sugano A."/>
            <person name="Kohara Y."/>
            <person name="Fujiyama A."/>
            <person name="Anterola A."/>
            <person name="Aoki S."/>
            <person name="Ashton N."/>
            <person name="Barbazuk W.B."/>
            <person name="Barker E."/>
            <person name="Bennetzen J."/>
            <person name="Bezanilla M."/>
            <person name="Blankenship R."/>
            <person name="Cho S.H."/>
            <person name="Dutcher S."/>
            <person name="Estelle M."/>
            <person name="Fawcett J.A."/>
            <person name="Gundlach H."/>
            <person name="Hanada K."/>
            <person name="Heyl A."/>
            <person name="Hicks K.A."/>
            <person name="Hugh J."/>
            <person name="Lohr M."/>
            <person name="Mayer K."/>
            <person name="Melkozernov A."/>
            <person name="Murata T."/>
            <person name="Nelson D."/>
            <person name="Pils B."/>
            <person name="Prigge M."/>
            <person name="Reiss B."/>
            <person name="Renner T."/>
            <person name="Rombauts S."/>
            <person name="Rushton P."/>
            <person name="Sanderfoot A."/>
            <person name="Schween G."/>
            <person name="Shiu S.-H."/>
            <person name="Stueber K."/>
            <person name="Theodoulou F.L."/>
            <person name="Tu H."/>
            <person name="Van de Peer Y."/>
            <person name="Verrier P.J."/>
            <person name="Waters E."/>
            <person name="Wood A."/>
            <person name="Yang L."/>
            <person name="Cove D."/>
            <person name="Cuming A."/>
            <person name="Hasebe M."/>
            <person name="Lucas S."/>
            <person name="Mishler D.B."/>
            <person name="Reski R."/>
            <person name="Grigoriev I."/>
            <person name="Quatrano R.S."/>
            <person name="Boore J.L."/>
        </authorList>
    </citation>
    <scope>NUCLEOTIDE SEQUENCE [LARGE SCALE GENOMIC DNA]</scope>
    <source>
        <strain evidence="5 6">cv. Gransden 2004</strain>
    </source>
</reference>
<dbReference type="PRINTS" id="PR01217">
    <property type="entry name" value="PRICHEXTENSN"/>
</dbReference>
<reference evidence="4 6" key="2">
    <citation type="journal article" date="2018" name="Plant J.">
        <title>The Physcomitrella patens chromosome-scale assembly reveals moss genome structure and evolution.</title>
        <authorList>
            <person name="Lang D."/>
            <person name="Ullrich K.K."/>
            <person name="Murat F."/>
            <person name="Fuchs J."/>
            <person name="Jenkins J."/>
            <person name="Haas F.B."/>
            <person name="Piednoel M."/>
            <person name="Gundlach H."/>
            <person name="Van Bel M."/>
            <person name="Meyberg R."/>
            <person name="Vives C."/>
            <person name="Morata J."/>
            <person name="Symeonidi A."/>
            <person name="Hiss M."/>
            <person name="Muchero W."/>
            <person name="Kamisugi Y."/>
            <person name="Saleh O."/>
            <person name="Blanc G."/>
            <person name="Decker E.L."/>
            <person name="van Gessel N."/>
            <person name="Grimwood J."/>
            <person name="Hayes R.D."/>
            <person name="Graham S.W."/>
            <person name="Gunter L.E."/>
            <person name="McDaniel S.F."/>
            <person name="Hoernstein S.N.W."/>
            <person name="Larsson A."/>
            <person name="Li F.W."/>
            <person name="Perroud P.F."/>
            <person name="Phillips J."/>
            <person name="Ranjan P."/>
            <person name="Rokshar D.S."/>
            <person name="Rothfels C.J."/>
            <person name="Schneider L."/>
            <person name="Shu S."/>
            <person name="Stevenson D.W."/>
            <person name="Thummler F."/>
            <person name="Tillich M."/>
            <person name="Villarreal Aguilar J.C."/>
            <person name="Widiez T."/>
            <person name="Wong G.K."/>
            <person name="Wymore A."/>
            <person name="Zhang Y."/>
            <person name="Zimmer A.D."/>
            <person name="Quatrano R.S."/>
            <person name="Mayer K.F.X."/>
            <person name="Goodstein D."/>
            <person name="Casacuberta J.M."/>
            <person name="Vandepoele K."/>
            <person name="Reski R."/>
            <person name="Cuming A.C."/>
            <person name="Tuskan G.A."/>
            <person name="Maumus F."/>
            <person name="Salse J."/>
            <person name="Schmutz J."/>
            <person name="Rensing S.A."/>
        </authorList>
    </citation>
    <scope>NUCLEOTIDE SEQUENCE [LARGE SCALE GENOMIC DNA]</scope>
    <source>
        <strain evidence="5 6">cv. Gransden 2004</strain>
    </source>
</reference>
<dbReference type="EnsemblPlants" id="Pp3c19_3660V3.1">
    <property type="protein sequence ID" value="PAC:32938766.CDS.1"/>
    <property type="gene ID" value="Pp3c19_3660"/>
</dbReference>
<keyword evidence="2" id="KW-0812">Transmembrane</keyword>
<evidence type="ECO:0000256" key="3">
    <source>
        <dbReference type="SAM" id="SignalP"/>
    </source>
</evidence>
<dbReference type="Gramene" id="Pp3c19_3660V3.1">
    <property type="protein sequence ID" value="PAC:32938766.CDS.1"/>
    <property type="gene ID" value="Pp3c19_3660"/>
</dbReference>
<evidence type="ECO:0000313" key="4">
    <source>
        <dbReference type="EMBL" id="PNR33825.1"/>
    </source>
</evidence>
<dbReference type="EnsemblPlants" id="Pp3c19_3660V3.2">
    <property type="protein sequence ID" value="PAC:32938767.CDS.1"/>
    <property type="gene ID" value="Pp3c19_3660"/>
</dbReference>
<feature type="compositionally biased region" description="Pro residues" evidence="1">
    <location>
        <begin position="186"/>
        <end position="226"/>
    </location>
</feature>
<evidence type="ECO:0000313" key="6">
    <source>
        <dbReference type="Proteomes" id="UP000006727"/>
    </source>
</evidence>
<dbReference type="EMBL" id="ABEU02000019">
    <property type="protein sequence ID" value="PNR33825.1"/>
    <property type="molecule type" value="Genomic_DNA"/>
</dbReference>
<dbReference type="InParanoid" id="A0A2K1IX28"/>
<evidence type="ECO:0000313" key="5">
    <source>
        <dbReference type="EnsemblPlants" id="PAC:32938766.CDS.1"/>
    </source>
</evidence>
<keyword evidence="2" id="KW-1133">Transmembrane helix</keyword>
<keyword evidence="2" id="KW-0472">Membrane</keyword>
<keyword evidence="3" id="KW-0732">Signal</keyword>
<feature type="signal peptide" evidence="3">
    <location>
        <begin position="1"/>
        <end position="27"/>
    </location>
</feature>
<name>A0A2K1IX28_PHYPA</name>
<feature type="transmembrane region" description="Helical" evidence="2">
    <location>
        <begin position="242"/>
        <end position="263"/>
    </location>
</feature>
<proteinExistence type="predicted"/>
<evidence type="ECO:0008006" key="7">
    <source>
        <dbReference type="Google" id="ProtNLM"/>
    </source>
</evidence>
<reference evidence="5" key="3">
    <citation type="submission" date="2020-12" db="UniProtKB">
        <authorList>
            <consortium name="EnsemblPlants"/>
        </authorList>
    </citation>
    <scope>IDENTIFICATION</scope>
</reference>
<dbReference type="AlphaFoldDB" id="A0A2K1IX28"/>
<feature type="compositionally biased region" description="Pro residues" evidence="1">
    <location>
        <begin position="138"/>
        <end position="178"/>
    </location>
</feature>
<dbReference type="STRING" id="3218.A0A2K1IX28"/>